<dbReference type="GO" id="GO:0003968">
    <property type="term" value="F:RNA-directed RNA polymerase activity"/>
    <property type="evidence" value="ECO:0007669"/>
    <property type="project" value="UniProtKB-KW"/>
</dbReference>
<dbReference type="PANTHER" id="PTHR23079:SF57">
    <property type="entry name" value="RNA-DIRECTED RNA POLYMERASE"/>
    <property type="match status" value="1"/>
</dbReference>
<evidence type="ECO:0000313" key="14">
    <source>
        <dbReference type="Proteomes" id="UP001328107"/>
    </source>
</evidence>
<keyword evidence="3 8" id="KW-0808">Transferase</keyword>
<keyword evidence="5 8" id="KW-0694">RNA-binding</keyword>
<dbReference type="InterPro" id="IPR058752">
    <property type="entry name" value="RDRP_C_head"/>
</dbReference>
<dbReference type="InterPro" id="IPR007855">
    <property type="entry name" value="RDRP"/>
</dbReference>
<dbReference type="PANTHER" id="PTHR23079">
    <property type="entry name" value="RNA-DEPENDENT RNA POLYMERASE"/>
    <property type="match status" value="1"/>
</dbReference>
<evidence type="ECO:0000256" key="8">
    <source>
        <dbReference type="RuleBase" id="RU363098"/>
    </source>
</evidence>
<evidence type="ECO:0000259" key="12">
    <source>
        <dbReference type="Pfam" id="PF26253"/>
    </source>
</evidence>
<evidence type="ECO:0000256" key="2">
    <source>
        <dbReference type="ARBA" id="ARBA00022484"/>
    </source>
</evidence>
<dbReference type="InterPro" id="IPR056654">
    <property type="entry name" value="DUF7752"/>
</dbReference>
<feature type="domain" description="RDRP C-terminal head" evidence="12">
    <location>
        <begin position="553"/>
        <end position="725"/>
    </location>
</feature>
<evidence type="ECO:0000313" key="13">
    <source>
        <dbReference type="EMBL" id="GMR61525.1"/>
    </source>
</evidence>
<evidence type="ECO:0000256" key="5">
    <source>
        <dbReference type="ARBA" id="ARBA00022884"/>
    </source>
</evidence>
<evidence type="ECO:0000259" key="9">
    <source>
        <dbReference type="Pfam" id="PF05183"/>
    </source>
</evidence>
<comment type="similarity">
    <text evidence="1 8">Belongs to the RdRP family.</text>
</comment>
<evidence type="ECO:0000259" key="10">
    <source>
        <dbReference type="Pfam" id="PF24642"/>
    </source>
</evidence>
<accession>A0AAN5DG70</accession>
<keyword evidence="14" id="KW-1185">Reference proteome</keyword>
<dbReference type="InterPro" id="IPR057596">
    <property type="entry name" value="RDRP_core"/>
</dbReference>
<dbReference type="Pfam" id="PF24642">
    <property type="entry name" value="DUF7636"/>
    <property type="match status" value="1"/>
</dbReference>
<feature type="non-terminal residue" evidence="13">
    <location>
        <position position="1004"/>
    </location>
</feature>
<gene>
    <name evidence="13" type="ORF">PMAYCL1PPCAC_31720</name>
</gene>
<dbReference type="Pfam" id="PF26253">
    <property type="entry name" value="RdRP_head"/>
    <property type="match status" value="1"/>
</dbReference>
<organism evidence="13 14">
    <name type="scientific">Pristionchus mayeri</name>
    <dbReference type="NCBI Taxonomy" id="1317129"/>
    <lineage>
        <taxon>Eukaryota</taxon>
        <taxon>Metazoa</taxon>
        <taxon>Ecdysozoa</taxon>
        <taxon>Nematoda</taxon>
        <taxon>Chromadorea</taxon>
        <taxon>Rhabditida</taxon>
        <taxon>Rhabditina</taxon>
        <taxon>Diplogasteromorpha</taxon>
        <taxon>Diplogasteroidea</taxon>
        <taxon>Neodiplogasteridae</taxon>
        <taxon>Pristionchus</taxon>
    </lineage>
</organism>
<keyword evidence="4 8" id="KW-0548">Nucleotidyltransferase</keyword>
<dbReference type="Pfam" id="PF24934">
    <property type="entry name" value="DUF7752"/>
    <property type="match status" value="1"/>
</dbReference>
<evidence type="ECO:0000256" key="4">
    <source>
        <dbReference type="ARBA" id="ARBA00022695"/>
    </source>
</evidence>
<dbReference type="InterPro" id="IPR056053">
    <property type="entry name" value="DUF7636"/>
</dbReference>
<keyword evidence="6" id="KW-0943">RNA-mediated gene silencing</keyword>
<protein>
    <recommendedName>
        <fullName evidence="8">RNA-dependent RNA polymerase</fullName>
        <ecNumber evidence="8">2.7.7.48</ecNumber>
    </recommendedName>
</protein>
<feature type="non-terminal residue" evidence="13">
    <location>
        <position position="1"/>
    </location>
</feature>
<evidence type="ECO:0000256" key="7">
    <source>
        <dbReference type="ARBA" id="ARBA00048744"/>
    </source>
</evidence>
<dbReference type="Proteomes" id="UP001328107">
    <property type="component" value="Unassembled WGS sequence"/>
</dbReference>
<dbReference type="EC" id="2.7.7.48" evidence="8"/>
<comment type="caution">
    <text evidence="13">The sequence shown here is derived from an EMBL/GenBank/DDBJ whole genome shotgun (WGS) entry which is preliminary data.</text>
</comment>
<proteinExistence type="inferred from homology"/>
<evidence type="ECO:0000256" key="1">
    <source>
        <dbReference type="ARBA" id="ARBA00005762"/>
    </source>
</evidence>
<keyword evidence="2 8" id="KW-0696">RNA-directed RNA polymerase</keyword>
<dbReference type="GO" id="GO:0003723">
    <property type="term" value="F:RNA binding"/>
    <property type="evidence" value="ECO:0007669"/>
    <property type="project" value="UniProtKB-KW"/>
</dbReference>
<dbReference type="EMBL" id="BTRK01000006">
    <property type="protein sequence ID" value="GMR61525.1"/>
    <property type="molecule type" value="Genomic_DNA"/>
</dbReference>
<evidence type="ECO:0000256" key="6">
    <source>
        <dbReference type="ARBA" id="ARBA00023158"/>
    </source>
</evidence>
<name>A0AAN5DG70_9BILA</name>
<dbReference type="GO" id="GO:0030422">
    <property type="term" value="P:siRNA processing"/>
    <property type="evidence" value="ECO:0007669"/>
    <property type="project" value="TreeGrafter"/>
</dbReference>
<comment type="catalytic activity">
    <reaction evidence="7 8">
        <text>RNA(n) + a ribonucleoside 5'-triphosphate = RNA(n+1) + diphosphate</text>
        <dbReference type="Rhea" id="RHEA:21248"/>
        <dbReference type="Rhea" id="RHEA-COMP:14527"/>
        <dbReference type="Rhea" id="RHEA-COMP:17342"/>
        <dbReference type="ChEBI" id="CHEBI:33019"/>
        <dbReference type="ChEBI" id="CHEBI:61557"/>
        <dbReference type="ChEBI" id="CHEBI:140395"/>
        <dbReference type="EC" id="2.7.7.48"/>
    </reaction>
</comment>
<feature type="domain" description="DUF7752" evidence="11">
    <location>
        <begin position="777"/>
        <end position="870"/>
    </location>
</feature>
<dbReference type="GO" id="GO:0031380">
    <property type="term" value="C:nuclear RNA-directed RNA polymerase complex"/>
    <property type="evidence" value="ECO:0007669"/>
    <property type="project" value="TreeGrafter"/>
</dbReference>
<dbReference type="AlphaFoldDB" id="A0AAN5DG70"/>
<sequence length="1004" mass="114662">IAKIRKNMGRLDELTNVAKFMARMGQCFTQSRAVNTGLPKDTSNFTFDISGGNSADNGGEMYTFSDGCGQISLEYLKKIAIDLKLPNCPSVIQFRHRGFKGVLSLHPTLDEINALKRKLKYFTEEEIEENGSKIVLVTYEERDEDGNFYKLLNCRFRKSQMKFETNPATDFEVVKFSAPTSVALNKPFINILDQVSEKQSHAAHSRLCDRVEELLHRQLRLMADTLVREKPCRDKLKELPRRVSIDCLSRQRGFALATEPYFRSLVKAANRCMIKKQLNKEQIQIPVNLGRTMFGCIDETGLLQYRQVFVQYHVNIAAKTPKASAAKIVHKGPTLITKNPCISSGDVRMFYAVDIPALRHLVDVIVFPMHGPRPHPDEMAGSDLDGDEYSVIWDPKLFLERNEEASVFTKEQSSAMPLQMKLDDEGLQKFFIDYLTQDSVGMIANAHLINSDMWGLESKVATILAKKHSKAVDYPKTAVAPEALTKNWTKGEETGVEIPPQRAHRKPDFMQSHRDPVYASSRLIGRIYREINDVDNVLALAEEKDQQEEISIDELIDVDGWEQYKDEAIAQMMVYNNEIKALMERYGIASEGELMSGCMISIRNAISDRESDDMSFFNTNQVIETQISQIVRTHREKFFKDFGEIKKLTKVASDRRNVSDDTDDIFEREVRSPSVVSMQQKAVAMYKVTYDFVSRQRDSSARLLSYPWIAYDVLAVVREAKTREQTDFIAGLEPVEMMLSAQVRDYARANGRKFREKIASWTGADKKGNGEEAIMRYLNYYEGLYELTFFIVSWAEHERVSMRHFQEIHIVLLLLQFCLGCFDELDAVITPIDPGTKPLEPRVQMTELGKVVLNFLRWLSSRSFKKMQNLIFAKGGLNAEGCFMRGEWMPMHLAAIKSFFELIFSLRIDLPFEGPDVITPPRIIREMNPFVIELPKDFINLDPTAEMIRKQTGASEVRLRRLLTGDQTRVVVCATGSLLSHSNIRKLLIVPLDFKTSENPKQVS</sequence>
<dbReference type="Pfam" id="PF05183">
    <property type="entry name" value="RdRP"/>
    <property type="match status" value="1"/>
</dbReference>
<evidence type="ECO:0000256" key="3">
    <source>
        <dbReference type="ARBA" id="ARBA00022679"/>
    </source>
</evidence>
<feature type="domain" description="RDRP core" evidence="9">
    <location>
        <begin position="2"/>
        <end position="531"/>
    </location>
</feature>
<reference evidence="14" key="1">
    <citation type="submission" date="2022-10" db="EMBL/GenBank/DDBJ databases">
        <title>Genome assembly of Pristionchus species.</title>
        <authorList>
            <person name="Yoshida K."/>
            <person name="Sommer R.J."/>
        </authorList>
    </citation>
    <scope>NUCLEOTIDE SEQUENCE [LARGE SCALE GENOMIC DNA]</scope>
    <source>
        <strain evidence="14">RS5460</strain>
    </source>
</reference>
<feature type="domain" description="DUF7636" evidence="10">
    <location>
        <begin position="924"/>
        <end position="1004"/>
    </location>
</feature>
<evidence type="ECO:0000259" key="11">
    <source>
        <dbReference type="Pfam" id="PF24934"/>
    </source>
</evidence>